<feature type="domain" description="NAD-dependent epimerase/dehydratase" evidence="2">
    <location>
        <begin position="3"/>
        <end position="211"/>
    </location>
</feature>
<evidence type="ECO:0000313" key="5">
    <source>
        <dbReference type="Proteomes" id="UP000008363"/>
    </source>
</evidence>
<dbReference type="AlphaFoldDB" id="K6VMG3"/>
<evidence type="ECO:0000259" key="2">
    <source>
        <dbReference type="Pfam" id="PF01370"/>
    </source>
</evidence>
<reference evidence="4 5" key="1">
    <citation type="submission" date="2012-08" db="EMBL/GenBank/DDBJ databases">
        <title>Whole genome shotgun sequence of Gordonia rhizosphera NBRC 16068.</title>
        <authorList>
            <person name="Takarada H."/>
            <person name="Isaki S."/>
            <person name="Hosoyama A."/>
            <person name="Tsuchikane K."/>
            <person name="Katsumata H."/>
            <person name="Baba S."/>
            <person name="Ohji S."/>
            <person name="Yamazaki S."/>
            <person name="Fujita N."/>
        </authorList>
    </citation>
    <scope>NUCLEOTIDE SEQUENCE [LARGE SCALE GENOMIC DNA]</scope>
    <source>
        <strain evidence="4 5">NBRC 16068</strain>
    </source>
</reference>
<dbReference type="OrthoDB" id="9801773at2"/>
<feature type="domain" description="DUF1731" evidence="3">
    <location>
        <begin position="245"/>
        <end position="290"/>
    </location>
</feature>
<keyword evidence="5" id="KW-1185">Reference proteome</keyword>
<accession>K6VMG3</accession>
<dbReference type="InterPro" id="IPR013549">
    <property type="entry name" value="DUF1731"/>
</dbReference>
<dbReference type="Pfam" id="PF01370">
    <property type="entry name" value="Epimerase"/>
    <property type="match status" value="1"/>
</dbReference>
<dbReference type="RefSeq" id="WP_006329101.1">
    <property type="nucleotide sequence ID" value="NZ_BAHC01000003.1"/>
</dbReference>
<name>K6VMG3_9ACTN</name>
<evidence type="ECO:0008006" key="6">
    <source>
        <dbReference type="Google" id="ProtNLM"/>
    </source>
</evidence>
<dbReference type="Gene3D" id="3.40.50.720">
    <property type="entry name" value="NAD(P)-binding Rossmann-like Domain"/>
    <property type="match status" value="1"/>
</dbReference>
<dbReference type="InterPro" id="IPR001509">
    <property type="entry name" value="Epimerase_deHydtase"/>
</dbReference>
<dbReference type="eggNOG" id="COG1090">
    <property type="taxonomic scope" value="Bacteria"/>
</dbReference>
<proteinExistence type="inferred from homology"/>
<evidence type="ECO:0000256" key="1">
    <source>
        <dbReference type="ARBA" id="ARBA00009353"/>
    </source>
</evidence>
<comment type="similarity">
    <text evidence="1">Belongs to the NAD(P)-dependent epimerase/dehydratase family. SDR39U1 subfamily.</text>
</comment>
<dbReference type="Pfam" id="PF08338">
    <property type="entry name" value="DUF1731"/>
    <property type="match status" value="1"/>
</dbReference>
<dbReference type="PANTHER" id="PTHR11092:SF0">
    <property type="entry name" value="EPIMERASE FAMILY PROTEIN SDR39U1"/>
    <property type="match status" value="1"/>
</dbReference>
<dbReference type="EMBL" id="BAHC01000003">
    <property type="protein sequence ID" value="GAB88100.1"/>
    <property type="molecule type" value="Genomic_DNA"/>
</dbReference>
<sequence length="294" mass="30676">MRIAVAGSQGLIGSAVVSALRGAGHTVVRLVRREALSDDEFSWDPETFGVPAESLEGVDAVIGLGGVGIGNQLWTGRFKQELRDSRITPTEVLAEAVAAARVPTFLSASATGYYGDTGSRAATESDGPGEGFLAGLVTDWESAATANAGPDTRVVLLRTAPVLSRRGGMLGRLRPLFKLGLGGSIGNGKQYFSWISLPDEIRAIAFLLESSISGPVNLAAPGAVPYGEFVDALGRSVHRPTLMSVPGFVAGRLGGEMAQEMILISQRVAPGVLTEHGFSFDHPTIDAALEYANA</sequence>
<dbReference type="Proteomes" id="UP000008363">
    <property type="component" value="Unassembled WGS sequence"/>
</dbReference>
<dbReference type="PANTHER" id="PTHR11092">
    <property type="entry name" value="SUGAR NUCLEOTIDE EPIMERASE RELATED"/>
    <property type="match status" value="1"/>
</dbReference>
<protein>
    <recommendedName>
        <fullName evidence="6">TIGR01777 family protein</fullName>
    </recommendedName>
</protein>
<dbReference type="SUPFAM" id="SSF51735">
    <property type="entry name" value="NAD(P)-binding Rossmann-fold domains"/>
    <property type="match status" value="1"/>
</dbReference>
<evidence type="ECO:0000313" key="4">
    <source>
        <dbReference type="EMBL" id="GAB88100.1"/>
    </source>
</evidence>
<gene>
    <name evidence="4" type="ORF">GORHZ_003_00020</name>
</gene>
<dbReference type="NCBIfam" id="TIGR01777">
    <property type="entry name" value="yfcH"/>
    <property type="match status" value="1"/>
</dbReference>
<dbReference type="InterPro" id="IPR036291">
    <property type="entry name" value="NAD(P)-bd_dom_sf"/>
</dbReference>
<dbReference type="STRING" id="1108045.GORHZ_003_00020"/>
<organism evidence="4 5">
    <name type="scientific">Gordonia rhizosphera NBRC 16068</name>
    <dbReference type="NCBI Taxonomy" id="1108045"/>
    <lineage>
        <taxon>Bacteria</taxon>
        <taxon>Bacillati</taxon>
        <taxon>Actinomycetota</taxon>
        <taxon>Actinomycetes</taxon>
        <taxon>Mycobacteriales</taxon>
        <taxon>Gordoniaceae</taxon>
        <taxon>Gordonia</taxon>
    </lineage>
</organism>
<dbReference type="InterPro" id="IPR010099">
    <property type="entry name" value="SDR39U1"/>
</dbReference>
<comment type="caution">
    <text evidence="4">The sequence shown here is derived from an EMBL/GenBank/DDBJ whole genome shotgun (WGS) entry which is preliminary data.</text>
</comment>
<evidence type="ECO:0000259" key="3">
    <source>
        <dbReference type="Pfam" id="PF08338"/>
    </source>
</evidence>